<dbReference type="InterPro" id="IPR016024">
    <property type="entry name" value="ARM-type_fold"/>
</dbReference>
<evidence type="ECO:0000259" key="10">
    <source>
        <dbReference type="PROSITE" id="PS50166"/>
    </source>
</evidence>
<dbReference type="SUPFAM" id="SSF48371">
    <property type="entry name" value="ARM repeat"/>
    <property type="match status" value="1"/>
</dbReference>
<evidence type="ECO:0000313" key="12">
    <source>
        <dbReference type="Proteomes" id="UP000054558"/>
    </source>
</evidence>
<dbReference type="InterPro" id="IPR011989">
    <property type="entry name" value="ARM-like"/>
</dbReference>
<feature type="region of interest" description="Disordered" evidence="9">
    <location>
        <begin position="241"/>
        <end position="269"/>
    </location>
</feature>
<dbReference type="EMBL" id="DF236976">
    <property type="protein sequence ID" value="GAQ79286.1"/>
    <property type="molecule type" value="Genomic_DNA"/>
</dbReference>
<comment type="subcellular location">
    <subcellularLocation>
        <location evidence="2">Cytoplasm</location>
    </subcellularLocation>
    <subcellularLocation>
        <location evidence="1">Nucleus</location>
    </subcellularLocation>
</comment>
<evidence type="ECO:0000313" key="11">
    <source>
        <dbReference type="EMBL" id="GAQ79286.1"/>
    </source>
</evidence>
<dbReference type="OMA" id="SCKSIFH"/>
<dbReference type="PANTHER" id="PTHR12596">
    <property type="entry name" value="EXPORTIN 4,7-RELATED"/>
    <property type="match status" value="1"/>
</dbReference>
<dbReference type="GO" id="GO:0005737">
    <property type="term" value="C:cytoplasm"/>
    <property type="evidence" value="ECO:0000318"/>
    <property type="project" value="GO_Central"/>
</dbReference>
<dbReference type="InterPro" id="IPR014877">
    <property type="entry name" value="XPO1_C_dom"/>
</dbReference>
<evidence type="ECO:0000256" key="5">
    <source>
        <dbReference type="ARBA" id="ARBA00022490"/>
    </source>
</evidence>
<accession>A0A1Y1HRT7</accession>
<dbReference type="Proteomes" id="UP000054558">
    <property type="component" value="Unassembled WGS sequence"/>
</dbReference>
<evidence type="ECO:0000256" key="8">
    <source>
        <dbReference type="ARBA" id="ARBA00040444"/>
    </source>
</evidence>
<name>A0A1Y1HRT7_KLENI</name>
<proteinExistence type="inferred from homology"/>
<keyword evidence="11" id="KW-0675">Receptor</keyword>
<dbReference type="GO" id="GO:0005049">
    <property type="term" value="F:nuclear export signal receptor activity"/>
    <property type="evidence" value="ECO:0000318"/>
    <property type="project" value="GO_Central"/>
</dbReference>
<evidence type="ECO:0000256" key="6">
    <source>
        <dbReference type="ARBA" id="ARBA00022927"/>
    </source>
</evidence>
<organism evidence="11 12">
    <name type="scientific">Klebsormidium nitens</name>
    <name type="common">Green alga</name>
    <name type="synonym">Ulothrix nitens</name>
    <dbReference type="NCBI Taxonomy" id="105231"/>
    <lineage>
        <taxon>Eukaryota</taxon>
        <taxon>Viridiplantae</taxon>
        <taxon>Streptophyta</taxon>
        <taxon>Klebsormidiophyceae</taxon>
        <taxon>Klebsormidiales</taxon>
        <taxon>Klebsormidiaceae</taxon>
        <taxon>Klebsormidium</taxon>
    </lineage>
</organism>
<protein>
    <recommendedName>
        <fullName evidence="8">Exportin-4</fullName>
    </recommendedName>
</protein>
<evidence type="ECO:0000256" key="3">
    <source>
        <dbReference type="ARBA" id="ARBA00009466"/>
    </source>
</evidence>
<dbReference type="InterPro" id="IPR001494">
    <property type="entry name" value="Importin-beta_N"/>
</dbReference>
<dbReference type="PANTHER" id="PTHR12596:SF1">
    <property type="entry name" value="EXPORTIN-4"/>
    <property type="match status" value="1"/>
</dbReference>
<keyword evidence="4" id="KW-0813">Transport</keyword>
<dbReference type="Pfam" id="PF08767">
    <property type="entry name" value="CRM1_C"/>
    <property type="match status" value="1"/>
</dbReference>
<dbReference type="GO" id="GO:0006611">
    <property type="term" value="P:protein export from nucleus"/>
    <property type="evidence" value="ECO:0000318"/>
    <property type="project" value="GO_Central"/>
</dbReference>
<dbReference type="Gene3D" id="1.25.10.10">
    <property type="entry name" value="Leucine-rich Repeat Variant"/>
    <property type="match status" value="1"/>
</dbReference>
<evidence type="ECO:0000256" key="9">
    <source>
        <dbReference type="SAM" id="MobiDB-lite"/>
    </source>
</evidence>
<keyword evidence="12" id="KW-1185">Reference proteome</keyword>
<evidence type="ECO:0000256" key="1">
    <source>
        <dbReference type="ARBA" id="ARBA00004123"/>
    </source>
</evidence>
<comment type="similarity">
    <text evidence="3">Belongs to the exportin family.</text>
</comment>
<dbReference type="STRING" id="105231.A0A1Y1HRT7"/>
<gene>
    <name evidence="11" type="ORF">KFL_000270460</name>
</gene>
<dbReference type="GO" id="GO:0005643">
    <property type="term" value="C:nuclear pore"/>
    <property type="evidence" value="ECO:0000318"/>
    <property type="project" value="GO_Central"/>
</dbReference>
<keyword evidence="5" id="KW-0963">Cytoplasm</keyword>
<feature type="domain" description="Importin N-terminal" evidence="10">
    <location>
        <begin position="24"/>
        <end position="90"/>
    </location>
</feature>
<keyword evidence="6" id="KW-0653">Protein transport</keyword>
<sequence>MEEVLHTFERACADLQVPETRAHAEAVLLAFKKSPQPLQACRFILDHSQSPLARFQAASVLQEAGIREWSPMSLDERWGLRSYCLQWALAHADDPAGFVRGKMLAVVAILLKRGWSENNPSDRDSFIRDLQHAATGAGGPAVQKTALSLLEAIVSEFAPSTASPMGLSAEYHEQCRASLERDYLRQFYLWAQQAAHSAAAQIAHQNDTPTHVEICAQAFKLMAHVLGWDFRGPVRRHAAAFSSGRSASEPSGRASRKEGDGHPAPGAEWGEVLLNPESVDWVIGFYANLRRIGGLPGLAGGLGQGWEDAPLAVAARQVIVLLCGLTGEVFGKDEGARRAHLQRLLTGVMTWLVPADVAVQKAANGSEAELLDGCRALAALSCHFSAAAFNQAAPPAAPDRAGAIHSIAALSSVVMSAGGVADVSSETWAGEALDSLLDTWMQLIDPPTKHVSPHDATPTSAAESAGEVFRAYVAAGIAYAKASAHEEDDSSERVLAATAARDERLAAAAGLARVSPAFALPMLSQLFAERRARLQALAQAGGDSTETMEELYWLLLAVGHVMADGGEGEDPEVPHSLLQLSIRYATDVDRDPVTALSRAVLDFACVGLSAEGRHSLLSPRLMEALVWFLARWAGTYLMRERGRTRSAGGAQNGVNGHGPVSEAEGYPALDGAFGEQSGGANTLEALLRIALVSLLEWPGEKDLQAMVCQKLLPALTRRKTLCRHLVKIGPWQELAQAFATLAPPLIAIETSLQRSLSESLSRGAIGFDDKETAAQYVDSILGPVVRRLAELVGTPEFGHVAQRPDVQNLVGALLERLRGAARACGPRTQTPLFAMGVAAFEPMLVLLQVYHNQPQIAYLVLKFVVTWVESQVAHLSPDGMAAMLRFCLALLQVYSRNNMGKVSLDAGSALASENRSEKYKDLRALLLLLMHLTSKDLVDFGTPTASPGGEAPDVAQVVFVGLSIVIPLISVDLLKFPKLCRQYFSLLAHMLEVYPEKVAGLPPPQFASIVATLDFGLRHQEPDVITLSLEALSGVASFHHVAASRGEPGLGVHVSGASESVLAHFLRALLHLLLFEDYSSDIVEPAANALLPLILCEQALYQKLGHELLTGQSDAELQNRLASALHTLLSINGVGTTLDRGNKRKFRQNLQAFLTDVRSFLRTK</sequence>
<dbReference type="OrthoDB" id="5548448at2759"/>
<evidence type="ECO:0000256" key="4">
    <source>
        <dbReference type="ARBA" id="ARBA00022448"/>
    </source>
</evidence>
<dbReference type="InterPro" id="IPR044189">
    <property type="entry name" value="XPO4/7-like"/>
</dbReference>
<dbReference type="Pfam" id="PF03810">
    <property type="entry name" value="IBN_N"/>
    <property type="match status" value="1"/>
</dbReference>
<dbReference type="AlphaFoldDB" id="A0A1Y1HRT7"/>
<dbReference type="PROSITE" id="PS50166">
    <property type="entry name" value="IMPORTIN_B_NT"/>
    <property type="match status" value="1"/>
</dbReference>
<evidence type="ECO:0000256" key="7">
    <source>
        <dbReference type="ARBA" id="ARBA00023242"/>
    </source>
</evidence>
<keyword evidence="7" id="KW-0539">Nucleus</keyword>
<evidence type="ECO:0000256" key="2">
    <source>
        <dbReference type="ARBA" id="ARBA00004496"/>
    </source>
</evidence>
<dbReference type="GO" id="GO:0031267">
    <property type="term" value="F:small GTPase binding"/>
    <property type="evidence" value="ECO:0007669"/>
    <property type="project" value="InterPro"/>
</dbReference>
<reference evidence="11 12" key="1">
    <citation type="journal article" date="2014" name="Nat. Commun.">
        <title>Klebsormidium flaccidum genome reveals primary factors for plant terrestrial adaptation.</title>
        <authorList>
            <person name="Hori K."/>
            <person name="Maruyama F."/>
            <person name="Fujisawa T."/>
            <person name="Togashi T."/>
            <person name="Yamamoto N."/>
            <person name="Seo M."/>
            <person name="Sato S."/>
            <person name="Yamada T."/>
            <person name="Mori H."/>
            <person name="Tajima N."/>
            <person name="Moriyama T."/>
            <person name="Ikeuchi M."/>
            <person name="Watanabe M."/>
            <person name="Wada H."/>
            <person name="Kobayashi K."/>
            <person name="Saito M."/>
            <person name="Masuda T."/>
            <person name="Sasaki-Sekimoto Y."/>
            <person name="Mashiguchi K."/>
            <person name="Awai K."/>
            <person name="Shimojima M."/>
            <person name="Masuda S."/>
            <person name="Iwai M."/>
            <person name="Nobusawa T."/>
            <person name="Narise T."/>
            <person name="Kondo S."/>
            <person name="Saito H."/>
            <person name="Sato R."/>
            <person name="Murakawa M."/>
            <person name="Ihara Y."/>
            <person name="Oshima-Yamada Y."/>
            <person name="Ohtaka K."/>
            <person name="Satoh M."/>
            <person name="Sonobe K."/>
            <person name="Ishii M."/>
            <person name="Ohtani R."/>
            <person name="Kanamori-Sato M."/>
            <person name="Honoki R."/>
            <person name="Miyazaki D."/>
            <person name="Mochizuki H."/>
            <person name="Umetsu J."/>
            <person name="Higashi K."/>
            <person name="Shibata D."/>
            <person name="Kamiya Y."/>
            <person name="Sato N."/>
            <person name="Nakamura Y."/>
            <person name="Tabata S."/>
            <person name="Ida S."/>
            <person name="Kurokawa K."/>
            <person name="Ohta H."/>
        </authorList>
    </citation>
    <scope>NUCLEOTIDE SEQUENCE [LARGE SCALE GENOMIC DNA]</scope>
    <source>
        <strain evidence="11 12">NIES-2285</strain>
    </source>
</reference>